<organism evidence="8">
    <name type="scientific">Thrips palmi</name>
    <name type="common">Melon thrips</name>
    <dbReference type="NCBI Taxonomy" id="161013"/>
    <lineage>
        <taxon>Eukaryota</taxon>
        <taxon>Metazoa</taxon>
        <taxon>Ecdysozoa</taxon>
        <taxon>Arthropoda</taxon>
        <taxon>Hexapoda</taxon>
        <taxon>Insecta</taxon>
        <taxon>Pterygota</taxon>
        <taxon>Neoptera</taxon>
        <taxon>Paraneoptera</taxon>
        <taxon>Thysanoptera</taxon>
        <taxon>Terebrantia</taxon>
        <taxon>Thripoidea</taxon>
        <taxon>Thripidae</taxon>
        <taxon>Thrips</taxon>
    </lineage>
</organism>
<dbReference type="InParanoid" id="A0A6P8YGL5"/>
<keyword evidence="3" id="KW-0964">Secreted</keyword>
<gene>
    <name evidence="8" type="primary">LOC117640607</name>
</gene>
<evidence type="ECO:0000256" key="4">
    <source>
        <dbReference type="ARBA" id="ARBA00022729"/>
    </source>
</evidence>
<dbReference type="AlphaFoldDB" id="A0A6P8YGL5"/>
<accession>A0A6P8YGL5</accession>
<comment type="similarity">
    <text evidence="2">Belongs to the GILT family.</text>
</comment>
<evidence type="ECO:0000256" key="1">
    <source>
        <dbReference type="ARBA" id="ARBA00004613"/>
    </source>
</evidence>
<dbReference type="RefSeq" id="XP_034233102.1">
    <property type="nucleotide sequence ID" value="XM_034377211.1"/>
</dbReference>
<feature type="chain" id="PRO_5028028669" evidence="6">
    <location>
        <begin position="20"/>
        <end position="220"/>
    </location>
</feature>
<evidence type="ECO:0000256" key="6">
    <source>
        <dbReference type="SAM" id="SignalP"/>
    </source>
</evidence>
<evidence type="ECO:0000256" key="5">
    <source>
        <dbReference type="ARBA" id="ARBA00023180"/>
    </source>
</evidence>
<dbReference type="Gene3D" id="3.40.30.10">
    <property type="entry name" value="Glutaredoxin"/>
    <property type="match status" value="1"/>
</dbReference>
<dbReference type="GO" id="GO:0016671">
    <property type="term" value="F:oxidoreductase activity, acting on a sulfur group of donors, disulfide as acceptor"/>
    <property type="evidence" value="ECO:0007669"/>
    <property type="project" value="InterPro"/>
</dbReference>
<keyword evidence="7" id="KW-1185">Reference proteome</keyword>
<dbReference type="KEGG" id="tpal:117640607"/>
<proteinExistence type="inferred from homology"/>
<dbReference type="PANTHER" id="PTHR13234">
    <property type="entry name" value="GAMMA-INTERFERON INDUCIBLE LYSOSOMAL THIOL REDUCTASE GILT"/>
    <property type="match status" value="1"/>
</dbReference>
<protein>
    <submittedName>
        <fullName evidence="8">GILT-like protein 1</fullName>
    </submittedName>
</protein>
<name>A0A6P8YGL5_THRPL</name>
<dbReference type="OrthoDB" id="958254at2759"/>
<dbReference type="Pfam" id="PF03227">
    <property type="entry name" value="GILT"/>
    <property type="match status" value="1"/>
</dbReference>
<reference evidence="8" key="1">
    <citation type="submission" date="2025-08" db="UniProtKB">
        <authorList>
            <consortium name="RefSeq"/>
        </authorList>
    </citation>
    <scope>IDENTIFICATION</scope>
    <source>
        <tissue evidence="8">Total insect</tissue>
    </source>
</reference>
<evidence type="ECO:0000256" key="3">
    <source>
        <dbReference type="ARBA" id="ARBA00022525"/>
    </source>
</evidence>
<evidence type="ECO:0000313" key="7">
    <source>
        <dbReference type="Proteomes" id="UP000515158"/>
    </source>
</evidence>
<keyword evidence="4 6" id="KW-0732">Signal</keyword>
<dbReference type="PANTHER" id="PTHR13234:SF8">
    <property type="entry name" value="GAMMA-INTERFERON-INDUCIBLE LYSOSOMAL THIOL REDUCTASE"/>
    <property type="match status" value="1"/>
</dbReference>
<dbReference type="Proteomes" id="UP000515158">
    <property type="component" value="Unplaced"/>
</dbReference>
<evidence type="ECO:0000256" key="2">
    <source>
        <dbReference type="ARBA" id="ARBA00005679"/>
    </source>
</evidence>
<sequence>MSKSTVLLAALVLVSASQAAQQSAPTKKVMLRVMYESLCPDSIQFIKEQLAPTFETLGSQRMVVEFVPYGKASTHASDTGYAFRCQHGPSECRGNKLQACGLARLLGDNKKQVKFVQCVMSQTNPSVPSEKCMTEVGLSAGEVKDCASGREGQVLLAGMGERTPRDISFVPTVNFNGKFSETDQDQALSNLLHVVCDKLAPNDRPEACKRKKGLGWFFWG</sequence>
<keyword evidence="5" id="KW-0325">Glycoprotein</keyword>
<feature type="signal peptide" evidence="6">
    <location>
        <begin position="1"/>
        <end position="19"/>
    </location>
</feature>
<dbReference type="GeneID" id="117640607"/>
<evidence type="ECO:0000313" key="8">
    <source>
        <dbReference type="RefSeq" id="XP_034233102.1"/>
    </source>
</evidence>
<dbReference type="InterPro" id="IPR004911">
    <property type="entry name" value="Interferon-induced_GILT"/>
</dbReference>
<comment type="subcellular location">
    <subcellularLocation>
        <location evidence="1">Secreted</location>
    </subcellularLocation>
</comment>
<dbReference type="GO" id="GO:0005576">
    <property type="term" value="C:extracellular region"/>
    <property type="evidence" value="ECO:0007669"/>
    <property type="project" value="UniProtKB-SubCell"/>
</dbReference>